<dbReference type="Pfam" id="PF00657">
    <property type="entry name" value="Lipase_GDSL"/>
    <property type="match status" value="1"/>
</dbReference>
<dbReference type="SUPFAM" id="SSF52266">
    <property type="entry name" value="SGNH hydrolase"/>
    <property type="match status" value="1"/>
</dbReference>
<evidence type="ECO:0000256" key="1">
    <source>
        <dbReference type="ARBA" id="ARBA00008668"/>
    </source>
</evidence>
<evidence type="ECO:0000256" key="5">
    <source>
        <dbReference type="SAM" id="SignalP"/>
    </source>
</evidence>
<organism evidence="6 7">
    <name type="scientific">Aegilops tauschii subsp. strangulata</name>
    <name type="common">Goatgrass</name>
    <dbReference type="NCBI Taxonomy" id="200361"/>
    <lineage>
        <taxon>Eukaryota</taxon>
        <taxon>Viridiplantae</taxon>
        <taxon>Streptophyta</taxon>
        <taxon>Embryophyta</taxon>
        <taxon>Tracheophyta</taxon>
        <taxon>Spermatophyta</taxon>
        <taxon>Magnoliopsida</taxon>
        <taxon>Liliopsida</taxon>
        <taxon>Poales</taxon>
        <taxon>Poaceae</taxon>
        <taxon>BOP clade</taxon>
        <taxon>Pooideae</taxon>
        <taxon>Triticodae</taxon>
        <taxon>Triticeae</taxon>
        <taxon>Triticinae</taxon>
        <taxon>Aegilops</taxon>
    </lineage>
</organism>
<proteinExistence type="inferred from homology"/>
<feature type="compositionally biased region" description="Basic and acidic residues" evidence="4">
    <location>
        <begin position="56"/>
        <end position="76"/>
    </location>
</feature>
<feature type="chain" id="PRO_5019233525" description="SGNH hydrolase-type esterase domain-containing protein" evidence="5">
    <location>
        <begin position="43"/>
        <end position="395"/>
    </location>
</feature>
<evidence type="ECO:0000256" key="4">
    <source>
        <dbReference type="SAM" id="MobiDB-lite"/>
    </source>
</evidence>
<dbReference type="EnsemblPlants" id="AET5Gv21005500.1">
    <property type="protein sequence ID" value="AET5Gv21005500.1"/>
    <property type="gene ID" value="AET5Gv21005500"/>
</dbReference>
<keyword evidence="7" id="KW-1185">Reference proteome</keyword>
<evidence type="ECO:0000313" key="6">
    <source>
        <dbReference type="EnsemblPlants" id="AET5Gv21005500.1"/>
    </source>
</evidence>
<keyword evidence="2" id="KW-0378">Hydrolase</keyword>
<sequence length="395" mass="44230">PPQHHARTHHAVRPFRPSRMNLPAIACALLLLLHLNFSPVKSSPPQGLGKGRHPPGKGDHHGHNGHSGDDGHQHDHSDDYNGYSFYVFGDSFADNGNLVKMNPRSELNRQWRYPYGLSGRFSNSLVQSDLIAYMLRQKKSPPAHRLTRKVGRAGLNFAVGGSGVFDVPGTQTLARQIHTFHKLVKDGDIDQDRLASKSVALVAVSGNDYARLPADTKSFAEVEDFAKKVTAEIAFNVRRLQDIGVEKVLVNNLHPFRCSPAQTRPYNHTRCNERRNLAATLHNHHLADELAGMEDVLLVDLNAAFSNVVRHYNDDGDGDIIPNLFREKLAPCCESTDPKGYCGQVDTDKLEPLYKVCDNPNYFFFWDEMNPTMVGWQAVMGPLDYPIRKFLGLIR</sequence>
<dbReference type="InterPro" id="IPR036514">
    <property type="entry name" value="SGNH_hydro_sf"/>
</dbReference>
<feature type="signal peptide" evidence="5">
    <location>
        <begin position="1"/>
        <end position="42"/>
    </location>
</feature>
<evidence type="ECO:0000256" key="3">
    <source>
        <dbReference type="ARBA" id="ARBA00023098"/>
    </source>
</evidence>
<comment type="similarity">
    <text evidence="1">Belongs to the 'GDSL' lipolytic enzyme family.</text>
</comment>
<dbReference type="Proteomes" id="UP000015105">
    <property type="component" value="Chromosome 5D"/>
</dbReference>
<evidence type="ECO:0000313" key="7">
    <source>
        <dbReference type="Proteomes" id="UP000015105"/>
    </source>
</evidence>
<reference evidence="7" key="1">
    <citation type="journal article" date="2014" name="Science">
        <title>Ancient hybridizations among the ancestral genomes of bread wheat.</title>
        <authorList>
            <consortium name="International Wheat Genome Sequencing Consortium,"/>
            <person name="Marcussen T."/>
            <person name="Sandve S.R."/>
            <person name="Heier L."/>
            <person name="Spannagl M."/>
            <person name="Pfeifer M."/>
            <person name="Jakobsen K.S."/>
            <person name="Wulff B.B."/>
            <person name="Steuernagel B."/>
            <person name="Mayer K.F."/>
            <person name="Olsen O.A."/>
        </authorList>
    </citation>
    <scope>NUCLEOTIDE SEQUENCE [LARGE SCALE GENOMIC DNA]</scope>
    <source>
        <strain evidence="7">cv. AL8/78</strain>
    </source>
</reference>
<reference evidence="6" key="5">
    <citation type="journal article" date="2021" name="G3 (Bethesda)">
        <title>Aegilops tauschii genome assembly Aet v5.0 features greater sequence contiguity and improved annotation.</title>
        <authorList>
            <person name="Wang L."/>
            <person name="Zhu T."/>
            <person name="Rodriguez J.C."/>
            <person name="Deal K.R."/>
            <person name="Dubcovsky J."/>
            <person name="McGuire P.E."/>
            <person name="Lux T."/>
            <person name="Spannagl M."/>
            <person name="Mayer K.F.X."/>
            <person name="Baldrich P."/>
            <person name="Meyers B.C."/>
            <person name="Huo N."/>
            <person name="Gu Y.Q."/>
            <person name="Zhou H."/>
            <person name="Devos K.M."/>
            <person name="Bennetzen J.L."/>
            <person name="Unver T."/>
            <person name="Budak H."/>
            <person name="Gulick P.J."/>
            <person name="Galiba G."/>
            <person name="Kalapos B."/>
            <person name="Nelson D.R."/>
            <person name="Li P."/>
            <person name="You F.M."/>
            <person name="Luo M.C."/>
            <person name="Dvorak J."/>
        </authorList>
    </citation>
    <scope>NUCLEOTIDE SEQUENCE [LARGE SCALE GENOMIC DNA]</scope>
    <source>
        <strain evidence="6">cv. AL8/78</strain>
    </source>
</reference>
<dbReference type="STRING" id="200361.A0A453M1Y3"/>
<dbReference type="PANTHER" id="PTHR46020:SF31">
    <property type="entry name" value="SGNH HYDROLASE-TYPE ESTERASE DOMAIN-CONTAINING PROTEIN"/>
    <property type="match status" value="1"/>
</dbReference>
<reference evidence="6" key="3">
    <citation type="journal article" date="2017" name="Nature">
        <title>Genome sequence of the progenitor of the wheat D genome Aegilops tauschii.</title>
        <authorList>
            <person name="Luo M.C."/>
            <person name="Gu Y.Q."/>
            <person name="Puiu D."/>
            <person name="Wang H."/>
            <person name="Twardziok S.O."/>
            <person name="Deal K.R."/>
            <person name="Huo N."/>
            <person name="Zhu T."/>
            <person name="Wang L."/>
            <person name="Wang Y."/>
            <person name="McGuire P.E."/>
            <person name="Liu S."/>
            <person name="Long H."/>
            <person name="Ramasamy R.K."/>
            <person name="Rodriguez J.C."/>
            <person name="Van S.L."/>
            <person name="Yuan L."/>
            <person name="Wang Z."/>
            <person name="Xia Z."/>
            <person name="Xiao L."/>
            <person name="Anderson O.D."/>
            <person name="Ouyang S."/>
            <person name="Liang Y."/>
            <person name="Zimin A.V."/>
            <person name="Pertea G."/>
            <person name="Qi P."/>
            <person name="Bennetzen J.L."/>
            <person name="Dai X."/>
            <person name="Dawson M.W."/>
            <person name="Muller H.G."/>
            <person name="Kugler K."/>
            <person name="Rivarola-Duarte L."/>
            <person name="Spannagl M."/>
            <person name="Mayer K.F.X."/>
            <person name="Lu F.H."/>
            <person name="Bevan M.W."/>
            <person name="Leroy P."/>
            <person name="Li P."/>
            <person name="You F.M."/>
            <person name="Sun Q."/>
            <person name="Liu Z."/>
            <person name="Lyons E."/>
            <person name="Wicker T."/>
            <person name="Salzberg S.L."/>
            <person name="Devos K.M."/>
            <person name="Dvorak J."/>
        </authorList>
    </citation>
    <scope>NUCLEOTIDE SEQUENCE [LARGE SCALE GENOMIC DNA]</scope>
    <source>
        <strain evidence="6">cv. AL8/78</strain>
    </source>
</reference>
<keyword evidence="5" id="KW-0732">Signal</keyword>
<dbReference type="Gramene" id="AET5Gv21005500.1">
    <property type="protein sequence ID" value="AET5Gv21005500.1"/>
    <property type="gene ID" value="AET5Gv21005500"/>
</dbReference>
<dbReference type="PANTHER" id="PTHR46020">
    <property type="entry name" value="OSJNBB0059K02.9 PROTEIN"/>
    <property type="match status" value="1"/>
</dbReference>
<protein>
    <recommendedName>
        <fullName evidence="8">SGNH hydrolase-type esterase domain-containing protein</fullName>
    </recommendedName>
</protein>
<reference evidence="7" key="2">
    <citation type="journal article" date="2017" name="Nat. Plants">
        <title>The Aegilops tauschii genome reveals multiple impacts of transposons.</title>
        <authorList>
            <person name="Zhao G."/>
            <person name="Zou C."/>
            <person name="Li K."/>
            <person name="Wang K."/>
            <person name="Li T."/>
            <person name="Gao L."/>
            <person name="Zhang X."/>
            <person name="Wang H."/>
            <person name="Yang Z."/>
            <person name="Liu X."/>
            <person name="Jiang W."/>
            <person name="Mao L."/>
            <person name="Kong X."/>
            <person name="Jiao Y."/>
            <person name="Jia J."/>
        </authorList>
    </citation>
    <scope>NUCLEOTIDE SEQUENCE [LARGE SCALE GENOMIC DNA]</scope>
    <source>
        <strain evidence="7">cv. AL8/78</strain>
    </source>
</reference>
<keyword evidence="3" id="KW-0443">Lipid metabolism</keyword>
<accession>A0A453M1Y3</accession>
<dbReference type="Gene3D" id="3.40.50.1110">
    <property type="entry name" value="SGNH hydrolase"/>
    <property type="match status" value="1"/>
</dbReference>
<reference evidence="6" key="4">
    <citation type="submission" date="2019-03" db="UniProtKB">
        <authorList>
            <consortium name="EnsemblPlants"/>
        </authorList>
    </citation>
    <scope>IDENTIFICATION</scope>
</reference>
<dbReference type="InterPro" id="IPR001087">
    <property type="entry name" value="GDSL"/>
</dbReference>
<dbReference type="AlphaFoldDB" id="A0A453M1Y3"/>
<dbReference type="GO" id="GO:0016788">
    <property type="term" value="F:hydrolase activity, acting on ester bonds"/>
    <property type="evidence" value="ECO:0007669"/>
    <property type="project" value="InterPro"/>
</dbReference>
<evidence type="ECO:0008006" key="8">
    <source>
        <dbReference type="Google" id="ProtNLM"/>
    </source>
</evidence>
<feature type="region of interest" description="Disordered" evidence="4">
    <location>
        <begin position="42"/>
        <end position="76"/>
    </location>
</feature>
<name>A0A453M1Y3_AEGTS</name>
<dbReference type="GO" id="GO:0006629">
    <property type="term" value="P:lipid metabolic process"/>
    <property type="evidence" value="ECO:0007669"/>
    <property type="project" value="UniProtKB-KW"/>
</dbReference>
<evidence type="ECO:0000256" key="2">
    <source>
        <dbReference type="ARBA" id="ARBA00022801"/>
    </source>
</evidence>